<organism evidence="1 2">
    <name type="scientific">Pyricularia grisea</name>
    <name type="common">Crabgrass-specific blast fungus</name>
    <name type="synonym">Magnaporthe grisea</name>
    <dbReference type="NCBI Taxonomy" id="148305"/>
    <lineage>
        <taxon>Eukaryota</taxon>
        <taxon>Fungi</taxon>
        <taxon>Dikarya</taxon>
        <taxon>Ascomycota</taxon>
        <taxon>Pezizomycotina</taxon>
        <taxon>Sordariomycetes</taxon>
        <taxon>Sordariomycetidae</taxon>
        <taxon>Magnaporthales</taxon>
        <taxon>Pyriculariaceae</taxon>
        <taxon>Pyricularia</taxon>
    </lineage>
</organism>
<evidence type="ECO:0000313" key="1">
    <source>
        <dbReference type="Proteomes" id="UP000515153"/>
    </source>
</evidence>
<dbReference type="AlphaFoldDB" id="A0A6P8BF60"/>
<reference evidence="2" key="3">
    <citation type="submission" date="2025-08" db="UniProtKB">
        <authorList>
            <consortium name="RefSeq"/>
        </authorList>
    </citation>
    <scope>IDENTIFICATION</scope>
    <source>
        <strain evidence="2">NI907</strain>
    </source>
</reference>
<name>A0A6P8BF60_PYRGI</name>
<evidence type="ECO:0000313" key="2">
    <source>
        <dbReference type="RefSeq" id="XP_030985782.1"/>
    </source>
</evidence>
<dbReference type="GeneID" id="41958918"/>
<sequence>MCDFVIKKSGKKITSGSVWPGATENFMVDGQWPVVSATQQCRITMSGLSDIDQYTITLCDKKEDETVSSDGRNTTVISSHGEWC</sequence>
<reference evidence="2" key="1">
    <citation type="journal article" date="2019" name="Mol. Biol. Evol.">
        <title>Blast fungal genomes show frequent chromosomal changes, gene gains and losses, and effector gene turnover.</title>
        <authorList>
            <person name="Gomez Luciano L.B."/>
            <person name="Jason Tsai I."/>
            <person name="Chuma I."/>
            <person name="Tosa Y."/>
            <person name="Chen Y.H."/>
            <person name="Li J.Y."/>
            <person name="Li M.Y."/>
            <person name="Jade Lu M.Y."/>
            <person name="Nakayashiki H."/>
            <person name="Li W.H."/>
        </authorList>
    </citation>
    <scope>NUCLEOTIDE SEQUENCE</scope>
    <source>
        <strain evidence="2">NI907</strain>
    </source>
</reference>
<accession>A0A6P8BF60</accession>
<dbReference type="RefSeq" id="XP_030985782.1">
    <property type="nucleotide sequence ID" value="XM_031124009.1"/>
</dbReference>
<reference evidence="2" key="2">
    <citation type="submission" date="2019-10" db="EMBL/GenBank/DDBJ databases">
        <authorList>
            <consortium name="NCBI Genome Project"/>
        </authorList>
    </citation>
    <scope>NUCLEOTIDE SEQUENCE</scope>
    <source>
        <strain evidence="2">NI907</strain>
    </source>
</reference>
<protein>
    <submittedName>
        <fullName evidence="2">Uncharacterized protein</fullName>
    </submittedName>
</protein>
<gene>
    <name evidence="2" type="ORF">PgNI_03957</name>
</gene>
<dbReference type="KEGG" id="pgri:PgNI_03957"/>
<dbReference type="Proteomes" id="UP000515153">
    <property type="component" value="Unplaced"/>
</dbReference>
<keyword evidence="1" id="KW-1185">Reference proteome</keyword>
<proteinExistence type="predicted"/>